<dbReference type="GO" id="GO:0009254">
    <property type="term" value="P:peptidoglycan turnover"/>
    <property type="evidence" value="ECO:0007669"/>
    <property type="project" value="TreeGrafter"/>
</dbReference>
<dbReference type="PANTHER" id="PTHR30417">
    <property type="entry name" value="N-ACETYLMURAMOYL-L-ALANINE AMIDASE AMID"/>
    <property type="match status" value="1"/>
</dbReference>
<dbReference type="Gene3D" id="3.40.80.10">
    <property type="entry name" value="Peptidoglycan recognition protein-like"/>
    <property type="match status" value="1"/>
</dbReference>
<dbReference type="CDD" id="cd06583">
    <property type="entry name" value="PGRP"/>
    <property type="match status" value="1"/>
</dbReference>
<dbReference type="InterPro" id="IPR002477">
    <property type="entry name" value="Peptidoglycan-bd-like"/>
</dbReference>
<dbReference type="FunFam" id="3.40.80.10:FF:000003">
    <property type="entry name" value="N-acetylmuramoyl-L-alanine amidase"/>
    <property type="match status" value="1"/>
</dbReference>
<dbReference type="GO" id="GO:0008745">
    <property type="term" value="F:N-acetylmuramoyl-L-alanine amidase activity"/>
    <property type="evidence" value="ECO:0007669"/>
    <property type="project" value="UniProtKB-EC"/>
</dbReference>
<dbReference type="PANTHER" id="PTHR30417:SF1">
    <property type="entry name" value="N-ACETYLMURAMOYL-L-ALANINE AMIDASE AMID"/>
    <property type="match status" value="1"/>
</dbReference>
<sequence length="285" mass="33160">MKTKSLFQYPLIFIMVLLSIGCSSTNYIEIESKNYDTRVKYIVLHFTSEDINESLRLLTANSSHSVSSHYLISDRQQSQNSSKPIVYKLVDEEFRAWHAGSSFWDGERGINDNSIGIEIVNESKCSVPVVYLENYSDINTKCKFEIYPEEQIEELIKLIKSIKKRHPKIKSKNIIGHSDIAPKRKIDPGPLFPWKQLFDVGIGAWYSDEIYQSFLRNFSDKMPTVKEVQEQLFRYGYDIKISGYEDKQSRDNVRAFQLHFRPSKYDGYIDAETAAIIFSLNKIYK</sequence>
<dbReference type="InterPro" id="IPR036505">
    <property type="entry name" value="Amidase/PGRP_sf"/>
</dbReference>
<feature type="domain" description="N-acetylmuramoyl-L-alanine amidase" evidence="7">
    <location>
        <begin position="28"/>
        <end position="189"/>
    </location>
</feature>
<keyword evidence="6" id="KW-1133">Transmembrane helix</keyword>
<evidence type="ECO:0000313" key="8">
    <source>
        <dbReference type="EMBL" id="RZO26887.1"/>
    </source>
</evidence>
<keyword evidence="5" id="KW-0961">Cell wall biogenesis/degradation</keyword>
<dbReference type="Gene3D" id="1.10.101.10">
    <property type="entry name" value="PGBD-like superfamily/PGBD"/>
    <property type="match status" value="1"/>
</dbReference>
<protein>
    <recommendedName>
        <fullName evidence="3">N-acetylmuramoyl-L-alanine amidase</fullName>
        <ecNumber evidence="3">3.5.1.28</ecNumber>
    </recommendedName>
</protein>
<comment type="catalytic activity">
    <reaction evidence="1">
        <text>Hydrolyzes the link between N-acetylmuramoyl residues and L-amino acid residues in certain cell-wall glycopeptides.</text>
        <dbReference type="EC" id="3.5.1.28"/>
    </reaction>
</comment>
<dbReference type="EC" id="3.5.1.28" evidence="3"/>
<dbReference type="GO" id="GO:0019867">
    <property type="term" value="C:outer membrane"/>
    <property type="evidence" value="ECO:0007669"/>
    <property type="project" value="TreeGrafter"/>
</dbReference>
<evidence type="ECO:0000256" key="6">
    <source>
        <dbReference type="SAM" id="Phobius"/>
    </source>
</evidence>
<dbReference type="InterPro" id="IPR002502">
    <property type="entry name" value="Amidase_domain"/>
</dbReference>
<evidence type="ECO:0000256" key="1">
    <source>
        <dbReference type="ARBA" id="ARBA00001561"/>
    </source>
</evidence>
<dbReference type="InterPro" id="IPR036365">
    <property type="entry name" value="PGBD-like_sf"/>
</dbReference>
<evidence type="ECO:0000256" key="5">
    <source>
        <dbReference type="ARBA" id="ARBA00023316"/>
    </source>
</evidence>
<dbReference type="InterPro" id="IPR036366">
    <property type="entry name" value="PGBDSf"/>
</dbReference>
<name>A0A520N081_9GAMM</name>
<evidence type="ECO:0000259" key="7">
    <source>
        <dbReference type="SMART" id="SM00644"/>
    </source>
</evidence>
<organism evidence="8 9">
    <name type="scientific">SAR86 cluster bacterium</name>
    <dbReference type="NCBI Taxonomy" id="2030880"/>
    <lineage>
        <taxon>Bacteria</taxon>
        <taxon>Pseudomonadati</taxon>
        <taxon>Pseudomonadota</taxon>
        <taxon>Gammaproteobacteria</taxon>
        <taxon>SAR86 cluster</taxon>
    </lineage>
</organism>
<dbReference type="EMBL" id="SHBE01000002">
    <property type="protein sequence ID" value="RZO26887.1"/>
    <property type="molecule type" value="Genomic_DNA"/>
</dbReference>
<dbReference type="Proteomes" id="UP000315825">
    <property type="component" value="Unassembled WGS sequence"/>
</dbReference>
<dbReference type="GO" id="GO:0071555">
    <property type="term" value="P:cell wall organization"/>
    <property type="evidence" value="ECO:0007669"/>
    <property type="project" value="UniProtKB-KW"/>
</dbReference>
<dbReference type="SMART" id="SM00644">
    <property type="entry name" value="Ami_2"/>
    <property type="match status" value="1"/>
</dbReference>
<evidence type="ECO:0000256" key="3">
    <source>
        <dbReference type="ARBA" id="ARBA00011901"/>
    </source>
</evidence>
<evidence type="ECO:0000256" key="2">
    <source>
        <dbReference type="ARBA" id="ARBA00007553"/>
    </source>
</evidence>
<keyword evidence="6" id="KW-0472">Membrane</keyword>
<dbReference type="SUPFAM" id="SSF47090">
    <property type="entry name" value="PGBD-like"/>
    <property type="match status" value="1"/>
</dbReference>
<feature type="transmembrane region" description="Helical" evidence="6">
    <location>
        <begin position="6"/>
        <end position="28"/>
    </location>
</feature>
<dbReference type="PROSITE" id="PS51257">
    <property type="entry name" value="PROKAR_LIPOPROTEIN"/>
    <property type="match status" value="1"/>
</dbReference>
<comment type="similarity">
    <text evidence="2">Belongs to the N-acetylmuramoyl-L-alanine amidase 2 family.</text>
</comment>
<accession>A0A520N081</accession>
<dbReference type="AlphaFoldDB" id="A0A520N081"/>
<gene>
    <name evidence="8" type="ORF">EVA92_01695</name>
</gene>
<keyword evidence="4" id="KW-0378">Hydrolase</keyword>
<comment type="caution">
    <text evidence="8">The sequence shown here is derived from an EMBL/GenBank/DDBJ whole genome shotgun (WGS) entry which is preliminary data.</text>
</comment>
<dbReference type="InterPro" id="IPR051206">
    <property type="entry name" value="NAMLAA_amidase_2"/>
</dbReference>
<keyword evidence="6" id="KW-0812">Transmembrane</keyword>
<dbReference type="Pfam" id="PF01471">
    <property type="entry name" value="PG_binding_1"/>
    <property type="match status" value="1"/>
</dbReference>
<evidence type="ECO:0000313" key="9">
    <source>
        <dbReference type="Proteomes" id="UP000315825"/>
    </source>
</evidence>
<dbReference type="SUPFAM" id="SSF55846">
    <property type="entry name" value="N-acetylmuramoyl-L-alanine amidase-like"/>
    <property type="match status" value="1"/>
</dbReference>
<reference evidence="8 9" key="1">
    <citation type="submission" date="2019-02" db="EMBL/GenBank/DDBJ databases">
        <title>Prokaryotic population dynamics and viral predation in marine succession experiment using metagenomics: the confinement effect.</title>
        <authorList>
            <person name="Haro-Moreno J.M."/>
            <person name="Rodriguez-Valera F."/>
            <person name="Lopez-Perez M."/>
        </authorList>
    </citation>
    <scope>NUCLEOTIDE SEQUENCE [LARGE SCALE GENOMIC DNA]</scope>
    <source>
        <strain evidence="8">MED-G159</strain>
    </source>
</reference>
<proteinExistence type="inferred from homology"/>
<evidence type="ECO:0000256" key="4">
    <source>
        <dbReference type="ARBA" id="ARBA00022801"/>
    </source>
</evidence>
<dbReference type="Pfam" id="PF01510">
    <property type="entry name" value="Amidase_2"/>
    <property type="match status" value="1"/>
</dbReference>
<dbReference type="GO" id="GO:0009253">
    <property type="term" value="P:peptidoglycan catabolic process"/>
    <property type="evidence" value="ECO:0007669"/>
    <property type="project" value="InterPro"/>
</dbReference>